<name>A0A3N0YKR2_ANAGA</name>
<protein>
    <submittedName>
        <fullName evidence="1">Uncharacterized protein</fullName>
    </submittedName>
</protein>
<keyword evidence="2" id="KW-1185">Reference proteome</keyword>
<evidence type="ECO:0000313" key="2">
    <source>
        <dbReference type="Proteomes" id="UP000281406"/>
    </source>
</evidence>
<dbReference type="AlphaFoldDB" id="A0A3N0YKR2"/>
<evidence type="ECO:0000313" key="1">
    <source>
        <dbReference type="EMBL" id="ROL46747.1"/>
    </source>
</evidence>
<gene>
    <name evidence="1" type="ORF">DPX16_12640</name>
</gene>
<reference evidence="1 2" key="1">
    <citation type="submission" date="2018-10" db="EMBL/GenBank/DDBJ databases">
        <title>Genome assembly for a Yunnan-Guizhou Plateau 3E fish, Anabarilius grahami (Regan), and its evolutionary and genetic applications.</title>
        <authorList>
            <person name="Jiang W."/>
        </authorList>
    </citation>
    <scope>NUCLEOTIDE SEQUENCE [LARGE SCALE GENOMIC DNA]</scope>
    <source>
        <strain evidence="1">AG-KIZ</strain>
        <tissue evidence="1">Muscle</tissue>
    </source>
</reference>
<sequence>MTGRQMTLPLHLLYQPGDMSVVTAYTTHQYLEELHHHLGTTFAFAQQQLQKSAEGRKAYFDQKASQKELDIGDKIHDNRLPIACQRSFCLTGQVCVRLDSCDVLRTYYALNTPQTTWAGTNWTREALSHAVAEVTHMLRQLQKMTVTQAELSGGQVSPIQAHLAHSLGSAIPLYIDPEMGDLAFLISLPIIDSNNIYRLKDVLNVGFWQGDIYVKIHTPEMVAYHDSNEQLYLAPNLRMCTLTKDIHYLCPSKVFIRNNTEEICGLEAMKVDTHCPAQATPRSQIETTQEIIGNRWFVNTTARTATLSYNQHDTAIHVTLLNQTMWINIPKGSILHIDDLALYHLSDNENKTELEI</sequence>
<organism evidence="1 2">
    <name type="scientific">Anabarilius grahami</name>
    <name type="common">Kanglang fish</name>
    <name type="synonym">Barilius grahami</name>
    <dbReference type="NCBI Taxonomy" id="495550"/>
    <lineage>
        <taxon>Eukaryota</taxon>
        <taxon>Metazoa</taxon>
        <taxon>Chordata</taxon>
        <taxon>Craniata</taxon>
        <taxon>Vertebrata</taxon>
        <taxon>Euteleostomi</taxon>
        <taxon>Actinopterygii</taxon>
        <taxon>Neopterygii</taxon>
        <taxon>Teleostei</taxon>
        <taxon>Ostariophysi</taxon>
        <taxon>Cypriniformes</taxon>
        <taxon>Xenocyprididae</taxon>
        <taxon>Xenocypridinae</taxon>
        <taxon>Xenocypridinae incertae sedis</taxon>
        <taxon>Anabarilius</taxon>
    </lineage>
</organism>
<dbReference type="OrthoDB" id="8954191at2759"/>
<comment type="caution">
    <text evidence="1">The sequence shown here is derived from an EMBL/GenBank/DDBJ whole genome shotgun (WGS) entry which is preliminary data.</text>
</comment>
<accession>A0A3N0YKR2</accession>
<dbReference type="Proteomes" id="UP000281406">
    <property type="component" value="Unassembled WGS sequence"/>
</dbReference>
<dbReference type="EMBL" id="RJVU01037189">
    <property type="protein sequence ID" value="ROL46747.1"/>
    <property type="molecule type" value="Genomic_DNA"/>
</dbReference>
<proteinExistence type="predicted"/>